<feature type="signal peptide" evidence="1">
    <location>
        <begin position="1"/>
        <end position="27"/>
    </location>
</feature>
<evidence type="ECO:0000313" key="4">
    <source>
        <dbReference type="Proteomes" id="UP000799770"/>
    </source>
</evidence>
<accession>A0A6A5YXQ1</accession>
<evidence type="ECO:0000256" key="1">
    <source>
        <dbReference type="SAM" id="SignalP"/>
    </source>
</evidence>
<feature type="domain" description="Alginate lyase 2" evidence="2">
    <location>
        <begin position="38"/>
        <end position="251"/>
    </location>
</feature>
<dbReference type="InterPro" id="IPR014895">
    <property type="entry name" value="Alginate_lyase_2"/>
</dbReference>
<keyword evidence="3" id="KW-0456">Lyase</keyword>
<dbReference type="OrthoDB" id="77013at2759"/>
<keyword evidence="1" id="KW-0732">Signal</keyword>
<dbReference type="Gene3D" id="2.60.120.200">
    <property type="match status" value="1"/>
</dbReference>
<protein>
    <submittedName>
        <fullName evidence="3">Alginate lyase-domain-containing protein</fullName>
    </submittedName>
</protein>
<gene>
    <name evidence="3" type="ORF">BDV96DRAFT_602900</name>
</gene>
<evidence type="ECO:0000313" key="3">
    <source>
        <dbReference type="EMBL" id="KAF2111870.1"/>
    </source>
</evidence>
<sequence length="735" mass="77282">MSPTFPRSFSFLGLTVLRAVLAPTAYALNAGCSPGGNFDLSHWELQLPIGSPGSPETISSGSLEGCGGWSNSDYFYTGSDGSLVMKVPGDTSTGCVTTPSSTHCRTELHEINPGTWDPTSGVNRLAATLAVIAAGGSTCIGQVHIVESAGSTKPVAELFYADSGDIEMGVEQTRAGGNEIRTTIGNIPLGTRFSYEIRYENGVLQVSLNGGALQTLSTYQLGNPPSYFKAGNYLQGSNPSEVHFYDISVVHGSAAVPWPPASATSARSGIGPFNIMYQVDHTTTVNPTATPTSCGLAPPAKNDNTVTLNLYSDFGCCSSFETIKLGSLNQCHNGNAAFGSLMQSVSQSMFGQGIHLYAYAEADCGGTPADMDLTNDVQCTNDKITTNWQSFKLAISGAPAGNSNPGCTVQQPVSSGNDNTVTLDLFASSCCDKNGPFQNFTIGNLGVCHTAKQQFNDFTQRVGSNLFGQDIHVVLYGDSACADHAFSVFDLSNNAVCYEGSGWNSFKVEKPAASGAKGQLSAASSTCNAQPENDSDNTLTLDLYPQDGCCGTLVENIKIGNLGTCHNGNAAFTSFNMQVGTNLFGASNHVLLYAGRDCTGTVLQQDLTNSATCWQGATWQSFMVAPPGSSGSGVCTGAPNNGGDDGTVTFELYGDGDCCSSIENIKMGTLDSCHSSNADFTSFQMDVGQNMFGQDVHFLAYSETNCQGEVWSKSLTNNVQCWQGHTWKSMKIASV</sequence>
<proteinExistence type="predicted"/>
<dbReference type="InterPro" id="IPR013320">
    <property type="entry name" value="ConA-like_dom_sf"/>
</dbReference>
<dbReference type="EMBL" id="ML977333">
    <property type="protein sequence ID" value="KAF2111870.1"/>
    <property type="molecule type" value="Genomic_DNA"/>
</dbReference>
<dbReference type="Pfam" id="PF08787">
    <property type="entry name" value="Alginate_lyase2"/>
    <property type="match status" value="1"/>
</dbReference>
<dbReference type="Proteomes" id="UP000799770">
    <property type="component" value="Unassembled WGS sequence"/>
</dbReference>
<dbReference type="GO" id="GO:0016829">
    <property type="term" value="F:lyase activity"/>
    <property type="evidence" value="ECO:0007669"/>
    <property type="project" value="UniProtKB-KW"/>
</dbReference>
<evidence type="ECO:0000259" key="2">
    <source>
        <dbReference type="Pfam" id="PF08787"/>
    </source>
</evidence>
<reference evidence="3" key="1">
    <citation type="journal article" date="2020" name="Stud. Mycol.">
        <title>101 Dothideomycetes genomes: a test case for predicting lifestyles and emergence of pathogens.</title>
        <authorList>
            <person name="Haridas S."/>
            <person name="Albert R."/>
            <person name="Binder M."/>
            <person name="Bloem J."/>
            <person name="Labutti K."/>
            <person name="Salamov A."/>
            <person name="Andreopoulos B."/>
            <person name="Baker S."/>
            <person name="Barry K."/>
            <person name="Bills G."/>
            <person name="Bluhm B."/>
            <person name="Cannon C."/>
            <person name="Castanera R."/>
            <person name="Culley D."/>
            <person name="Daum C."/>
            <person name="Ezra D."/>
            <person name="Gonzalez J."/>
            <person name="Henrissat B."/>
            <person name="Kuo A."/>
            <person name="Liang C."/>
            <person name="Lipzen A."/>
            <person name="Lutzoni F."/>
            <person name="Magnuson J."/>
            <person name="Mondo S."/>
            <person name="Nolan M."/>
            <person name="Ohm R."/>
            <person name="Pangilinan J."/>
            <person name="Park H.-J."/>
            <person name="Ramirez L."/>
            <person name="Alfaro M."/>
            <person name="Sun H."/>
            <person name="Tritt A."/>
            <person name="Yoshinaga Y."/>
            <person name="Zwiers L.-H."/>
            <person name="Turgeon B."/>
            <person name="Goodwin S."/>
            <person name="Spatafora J."/>
            <person name="Crous P."/>
            <person name="Grigoriev I."/>
        </authorList>
    </citation>
    <scope>NUCLEOTIDE SEQUENCE</scope>
    <source>
        <strain evidence="3">CBS 627.86</strain>
    </source>
</reference>
<organism evidence="3 4">
    <name type="scientific">Lophiotrema nucula</name>
    <dbReference type="NCBI Taxonomy" id="690887"/>
    <lineage>
        <taxon>Eukaryota</taxon>
        <taxon>Fungi</taxon>
        <taxon>Dikarya</taxon>
        <taxon>Ascomycota</taxon>
        <taxon>Pezizomycotina</taxon>
        <taxon>Dothideomycetes</taxon>
        <taxon>Pleosporomycetidae</taxon>
        <taxon>Pleosporales</taxon>
        <taxon>Lophiotremataceae</taxon>
        <taxon>Lophiotrema</taxon>
    </lineage>
</organism>
<keyword evidence="4" id="KW-1185">Reference proteome</keyword>
<feature type="chain" id="PRO_5025556160" evidence="1">
    <location>
        <begin position="28"/>
        <end position="735"/>
    </location>
</feature>
<dbReference type="SUPFAM" id="SSF49899">
    <property type="entry name" value="Concanavalin A-like lectins/glucanases"/>
    <property type="match status" value="1"/>
</dbReference>
<name>A0A6A5YXQ1_9PLEO</name>
<dbReference type="AlphaFoldDB" id="A0A6A5YXQ1"/>